<dbReference type="AlphaFoldDB" id="A0A150GIW0"/>
<feature type="compositionally biased region" description="Gly residues" evidence="1">
    <location>
        <begin position="488"/>
        <end position="529"/>
    </location>
</feature>
<proteinExistence type="predicted"/>
<evidence type="ECO:0000256" key="1">
    <source>
        <dbReference type="SAM" id="MobiDB-lite"/>
    </source>
</evidence>
<evidence type="ECO:0008006" key="4">
    <source>
        <dbReference type="Google" id="ProtNLM"/>
    </source>
</evidence>
<comment type="caution">
    <text evidence="2">The sequence shown here is derived from an EMBL/GenBank/DDBJ whole genome shotgun (WGS) entry which is preliminary data.</text>
</comment>
<accession>A0A150GIW0</accession>
<gene>
    <name evidence="2" type="ORF">GPECTOR_20g583</name>
</gene>
<evidence type="ECO:0000313" key="3">
    <source>
        <dbReference type="Proteomes" id="UP000075714"/>
    </source>
</evidence>
<protein>
    <recommendedName>
        <fullName evidence="4">Glycosyltransferase family 92 protein</fullName>
    </recommendedName>
</protein>
<dbReference type="EMBL" id="LSYV01000021">
    <property type="protein sequence ID" value="KXZ49726.1"/>
    <property type="molecule type" value="Genomic_DNA"/>
</dbReference>
<feature type="compositionally biased region" description="Gly residues" evidence="1">
    <location>
        <begin position="321"/>
        <end position="335"/>
    </location>
</feature>
<reference evidence="3" key="1">
    <citation type="journal article" date="2016" name="Nat. Commun.">
        <title>The Gonium pectorale genome demonstrates co-option of cell cycle regulation during the evolution of multicellularity.</title>
        <authorList>
            <person name="Hanschen E.R."/>
            <person name="Marriage T.N."/>
            <person name="Ferris P.J."/>
            <person name="Hamaji T."/>
            <person name="Toyoda A."/>
            <person name="Fujiyama A."/>
            <person name="Neme R."/>
            <person name="Noguchi H."/>
            <person name="Minakuchi Y."/>
            <person name="Suzuki M."/>
            <person name="Kawai-Toyooka H."/>
            <person name="Smith D.R."/>
            <person name="Sparks H."/>
            <person name="Anderson J."/>
            <person name="Bakaric R."/>
            <person name="Luria V."/>
            <person name="Karger A."/>
            <person name="Kirschner M.W."/>
            <person name="Durand P.M."/>
            <person name="Michod R.E."/>
            <person name="Nozaki H."/>
            <person name="Olson B.J."/>
        </authorList>
    </citation>
    <scope>NUCLEOTIDE SEQUENCE [LARGE SCALE GENOMIC DNA]</scope>
    <source>
        <strain evidence="3">NIES-2863</strain>
    </source>
</reference>
<dbReference type="OrthoDB" id="531635at2759"/>
<feature type="region of interest" description="Disordered" evidence="1">
    <location>
        <begin position="488"/>
        <end position="533"/>
    </location>
</feature>
<name>A0A150GIW0_GONPE</name>
<feature type="region of interest" description="Disordered" evidence="1">
    <location>
        <begin position="301"/>
        <end position="339"/>
    </location>
</feature>
<dbReference type="Proteomes" id="UP000075714">
    <property type="component" value="Unassembled WGS sequence"/>
</dbReference>
<keyword evidence="3" id="KW-1185">Reference proteome</keyword>
<evidence type="ECO:0000313" key="2">
    <source>
        <dbReference type="EMBL" id="KXZ49726.1"/>
    </source>
</evidence>
<sequence>MPHQKRDTLRLLVWADDPADLHRRNYGHLQLPVAPDTWQPALLLETEAPAGTVLRAELEATPDRMHMVSEPQLRPWSYRVELPEGVGECFKLVEASYPLHKTAFCLPPASEDALCRTLAPPDRHGQDTPALWMAVGPVRSTDSNRTWGPLHDDVAARVMHHVSYHVAMGANGVLLYTDELNRHYLGRHPVTSAMVDSGVLSFVHWDMPERSHDASDGRGRVLGYNYDQALVAAHAMLGLSACGTNLALLVSDLDEFLYSPRPNTTWPEPYTGCLRPPKGGNGAGGGVALHALSRTEVLSSSFTPDQEPGLWGNAPLSAAAGEGGQPGGADGGGGARRSAAGAIRPVHPLVHYDRISTKRMPCRHNKPVVLPAAEVVVFFVHEGVPLHMPLPEAYRPADPSCLRLLHVPNAFRRRTGTSHYSPQNAADYEHFEHWLLGNGRAAALAAQWLAVAAGLADDLGPLPVEPAMDGGGAGGAAGGGAPARGPGGLGGAVGGADGVPTGAGGDGADGSGAPGGPDGSGSSGGAPGKGDGDAAVAAPAGGLVIPVVARRMRSVCGDKSL</sequence>
<organism evidence="2 3">
    <name type="scientific">Gonium pectorale</name>
    <name type="common">Green alga</name>
    <dbReference type="NCBI Taxonomy" id="33097"/>
    <lineage>
        <taxon>Eukaryota</taxon>
        <taxon>Viridiplantae</taxon>
        <taxon>Chlorophyta</taxon>
        <taxon>core chlorophytes</taxon>
        <taxon>Chlorophyceae</taxon>
        <taxon>CS clade</taxon>
        <taxon>Chlamydomonadales</taxon>
        <taxon>Volvocaceae</taxon>
        <taxon>Gonium</taxon>
    </lineage>
</organism>